<sequence length="126" mass="14900">MHSRTISKTPRRYPTYYRCGQTKHMLKRCPQPHDYQQPTMQPHAGHGAHVETERDLEMTYDPGEESEGDKFFLESGLLEIRFQSYLKHRLVRLVTESNADKCPFKTYSNYYSAENESFEIGRKLSY</sequence>
<comment type="caution">
    <text evidence="2">The sequence shown here is derived from an EMBL/GenBank/DDBJ whole genome shotgun (WGS) entry which is preliminary data.</text>
</comment>
<reference evidence="2 3" key="1">
    <citation type="submission" date="2024-01" db="EMBL/GenBank/DDBJ databases">
        <title>Genome assemblies of Stephania.</title>
        <authorList>
            <person name="Yang L."/>
        </authorList>
    </citation>
    <scope>NUCLEOTIDE SEQUENCE [LARGE SCALE GENOMIC DNA]</scope>
    <source>
        <strain evidence="2">JXDWG</strain>
        <tissue evidence="2">Leaf</tissue>
    </source>
</reference>
<evidence type="ECO:0000313" key="3">
    <source>
        <dbReference type="Proteomes" id="UP001419268"/>
    </source>
</evidence>
<gene>
    <name evidence="2" type="ORF">Scep_001784</name>
</gene>
<name>A0AAP0LA06_9MAGN</name>
<organism evidence="2 3">
    <name type="scientific">Stephania cephalantha</name>
    <dbReference type="NCBI Taxonomy" id="152367"/>
    <lineage>
        <taxon>Eukaryota</taxon>
        <taxon>Viridiplantae</taxon>
        <taxon>Streptophyta</taxon>
        <taxon>Embryophyta</taxon>
        <taxon>Tracheophyta</taxon>
        <taxon>Spermatophyta</taxon>
        <taxon>Magnoliopsida</taxon>
        <taxon>Ranunculales</taxon>
        <taxon>Menispermaceae</taxon>
        <taxon>Menispermoideae</taxon>
        <taxon>Cissampelideae</taxon>
        <taxon>Stephania</taxon>
    </lineage>
</organism>
<feature type="region of interest" description="Disordered" evidence="1">
    <location>
        <begin position="30"/>
        <end position="52"/>
    </location>
</feature>
<protein>
    <submittedName>
        <fullName evidence="2">Uncharacterized protein</fullName>
    </submittedName>
</protein>
<proteinExistence type="predicted"/>
<evidence type="ECO:0000313" key="2">
    <source>
        <dbReference type="EMBL" id="KAK9166593.1"/>
    </source>
</evidence>
<dbReference type="AlphaFoldDB" id="A0AAP0LA06"/>
<accession>A0AAP0LA06</accession>
<dbReference type="Proteomes" id="UP001419268">
    <property type="component" value="Unassembled WGS sequence"/>
</dbReference>
<keyword evidence="3" id="KW-1185">Reference proteome</keyword>
<evidence type="ECO:0000256" key="1">
    <source>
        <dbReference type="SAM" id="MobiDB-lite"/>
    </source>
</evidence>
<dbReference type="EMBL" id="JBBNAG010000001">
    <property type="protein sequence ID" value="KAK9166593.1"/>
    <property type="molecule type" value="Genomic_DNA"/>
</dbReference>